<comment type="similarity">
    <text evidence="1 3">Belongs to the short-chain dehydrogenases/reductases (SDR) family.</text>
</comment>
<sequence>MSTTSCKRVALVTGSSQGLGRAIALRLAQDGFDIALNDLPTKKESLEVLSNEIIALGSGTKTYIAICDVSVEELVEKMVDDTAKALGSLDVMVANAGIALGKSILSTTSEEWDRIFATNVRGIFLCYKYAGKQMIKQSKGGRIIGASSLTGKQGFPLASAYSSSKFAIRGLTQTAGAKVVLLVLSSRLKCRLAQEFGQYDITVNAYAPGMISGTETAQSASPDIDPDLLKTIEAAAPKLAGPLTKNSSPNAVASIVSYLASEEANYITGQTVSVNGGAFFD</sequence>
<evidence type="ECO:0000256" key="2">
    <source>
        <dbReference type="ARBA" id="ARBA00022857"/>
    </source>
</evidence>
<evidence type="ECO:0000313" key="5">
    <source>
        <dbReference type="Proteomes" id="UP001383192"/>
    </source>
</evidence>
<evidence type="ECO:0000313" key="4">
    <source>
        <dbReference type="EMBL" id="KAK7034598.1"/>
    </source>
</evidence>
<dbReference type="Pfam" id="PF13561">
    <property type="entry name" value="adh_short_C2"/>
    <property type="match status" value="1"/>
</dbReference>
<proteinExistence type="inferred from homology"/>
<accession>A0AAW0C5D9</accession>
<evidence type="ECO:0008006" key="6">
    <source>
        <dbReference type="Google" id="ProtNLM"/>
    </source>
</evidence>
<dbReference type="PRINTS" id="PR00080">
    <property type="entry name" value="SDRFAMILY"/>
</dbReference>
<dbReference type="Gene3D" id="3.40.50.720">
    <property type="entry name" value="NAD(P)-binding Rossmann-like Domain"/>
    <property type="match status" value="1"/>
</dbReference>
<dbReference type="InterPro" id="IPR002347">
    <property type="entry name" value="SDR_fam"/>
</dbReference>
<dbReference type="PANTHER" id="PTHR42760:SF121">
    <property type="entry name" value="3-OXOACYL-(ACYL-CARRIER-PROTEIN) REDUCTASE"/>
    <property type="match status" value="1"/>
</dbReference>
<gene>
    <name evidence="4" type="ORF">VNI00_012229</name>
</gene>
<reference evidence="4 5" key="1">
    <citation type="submission" date="2024-01" db="EMBL/GenBank/DDBJ databases">
        <title>A draft genome for a cacao thread blight-causing isolate of Paramarasmius palmivorus.</title>
        <authorList>
            <person name="Baruah I.K."/>
            <person name="Bukari Y."/>
            <person name="Amoako-Attah I."/>
            <person name="Meinhardt L.W."/>
            <person name="Bailey B.A."/>
            <person name="Cohen S.P."/>
        </authorList>
    </citation>
    <scope>NUCLEOTIDE SEQUENCE [LARGE SCALE GENOMIC DNA]</scope>
    <source>
        <strain evidence="4 5">GH-12</strain>
    </source>
</reference>
<evidence type="ECO:0000256" key="1">
    <source>
        <dbReference type="ARBA" id="ARBA00006484"/>
    </source>
</evidence>
<protein>
    <recommendedName>
        <fullName evidence="6">NAD(P)-binding protein</fullName>
    </recommendedName>
</protein>
<comment type="caution">
    <text evidence="4">The sequence shown here is derived from an EMBL/GenBank/DDBJ whole genome shotgun (WGS) entry which is preliminary data.</text>
</comment>
<dbReference type="EMBL" id="JAYKXP010000056">
    <property type="protein sequence ID" value="KAK7034598.1"/>
    <property type="molecule type" value="Genomic_DNA"/>
</dbReference>
<dbReference type="Proteomes" id="UP001383192">
    <property type="component" value="Unassembled WGS sequence"/>
</dbReference>
<organism evidence="4 5">
    <name type="scientific">Paramarasmius palmivorus</name>
    <dbReference type="NCBI Taxonomy" id="297713"/>
    <lineage>
        <taxon>Eukaryota</taxon>
        <taxon>Fungi</taxon>
        <taxon>Dikarya</taxon>
        <taxon>Basidiomycota</taxon>
        <taxon>Agaricomycotina</taxon>
        <taxon>Agaricomycetes</taxon>
        <taxon>Agaricomycetidae</taxon>
        <taxon>Agaricales</taxon>
        <taxon>Marasmiineae</taxon>
        <taxon>Marasmiaceae</taxon>
        <taxon>Paramarasmius</taxon>
    </lineage>
</organism>
<name>A0AAW0C5D9_9AGAR</name>
<keyword evidence="5" id="KW-1185">Reference proteome</keyword>
<dbReference type="GO" id="GO:0016616">
    <property type="term" value="F:oxidoreductase activity, acting on the CH-OH group of donors, NAD or NADP as acceptor"/>
    <property type="evidence" value="ECO:0007669"/>
    <property type="project" value="TreeGrafter"/>
</dbReference>
<dbReference type="Pfam" id="PF00106">
    <property type="entry name" value="adh_short"/>
    <property type="match status" value="1"/>
</dbReference>
<dbReference type="PROSITE" id="PS00061">
    <property type="entry name" value="ADH_SHORT"/>
    <property type="match status" value="1"/>
</dbReference>
<keyword evidence="2" id="KW-0521">NADP</keyword>
<evidence type="ECO:0000256" key="3">
    <source>
        <dbReference type="RuleBase" id="RU000363"/>
    </source>
</evidence>
<dbReference type="InterPro" id="IPR020904">
    <property type="entry name" value="Sc_DH/Rdtase_CS"/>
</dbReference>
<dbReference type="PANTHER" id="PTHR42760">
    <property type="entry name" value="SHORT-CHAIN DEHYDROGENASES/REDUCTASES FAMILY MEMBER"/>
    <property type="match status" value="1"/>
</dbReference>
<dbReference type="PRINTS" id="PR00081">
    <property type="entry name" value="GDHRDH"/>
</dbReference>
<dbReference type="SUPFAM" id="SSF51735">
    <property type="entry name" value="NAD(P)-binding Rossmann-fold domains"/>
    <property type="match status" value="1"/>
</dbReference>
<dbReference type="FunFam" id="3.40.50.720:FF:000084">
    <property type="entry name" value="Short-chain dehydrogenase reductase"/>
    <property type="match status" value="1"/>
</dbReference>
<dbReference type="AlphaFoldDB" id="A0AAW0C5D9"/>
<dbReference type="InterPro" id="IPR036291">
    <property type="entry name" value="NAD(P)-bd_dom_sf"/>
</dbReference>